<dbReference type="HOGENOM" id="CLU_026706_0_0_9"/>
<dbReference type="InterPro" id="IPR007380">
    <property type="entry name" value="DUF438"/>
</dbReference>
<dbReference type="Gene3D" id="1.20.120.520">
    <property type="entry name" value="nmb1532 protein domain like"/>
    <property type="match status" value="1"/>
</dbReference>
<name>C4G9Q8_9FIRM</name>
<dbReference type="PANTHER" id="PTHR39966">
    <property type="entry name" value="BLL2471 PROTEIN-RELATED"/>
    <property type="match status" value="1"/>
</dbReference>
<proteinExistence type="predicted"/>
<gene>
    <name evidence="5" type="ORF">GCWU000342_00712</name>
</gene>
<dbReference type="PANTHER" id="PTHR39966:SF3">
    <property type="entry name" value="DUF438 DOMAIN-CONTAINING PROTEIN"/>
    <property type="match status" value="1"/>
</dbReference>
<sequence>MIGPSTESNHERIKREEPGGVHMVRVLDFNKKVADLAKEDPDFIEIMADLGFKEITSPTALKLMGKVMTVPKGAAVKGIPLERIVNRFEEAGFRVIGLPETFSREREKGKESASQKAADPGDKRRGDQVSEEAQTVSGPAADGKMPEERKEEERVSLLKDYISRVGQGEDLESVRRDFIRNFESVSVHEIAEAEQSLISDGMDPREVQKLCDLHSALFHGKTEAEVWAEEEAKSAEAGHEIPQGHPVDYFHRENAALEKKLKRARLDLGFGTDLKKIQEELADLKRVRVLYGKKEESIMPPLERYGISGPSNVMWGVDDEIKAELGRLSSSLASALENDRVQAMFDAVKEDIAAVYQRMEEMIYKEEKILLPMAMEHFTREEWLLVYEDLFEMGPVFIDSIPHWEEGDRLLEEKRAAARASIDSEGMIMFEQGKMSLAQLQAMFDLLPIDITFIDADDVNQFFSNQGKVFARPRSALGRKVYDCHPVRIRPVVEQLISEFKEGSRDSYERWIPNPLKPVKIQYLAVRDREGKFLGTLELVQDFSKIKKELRHFR</sequence>
<dbReference type="SUPFAM" id="SSF140683">
    <property type="entry name" value="SP0561-like"/>
    <property type="match status" value="1"/>
</dbReference>
<evidence type="ECO:0000259" key="2">
    <source>
        <dbReference type="Pfam" id="PF01814"/>
    </source>
</evidence>
<dbReference type="Pfam" id="PF13596">
    <property type="entry name" value="PAS_10"/>
    <property type="match status" value="1"/>
</dbReference>
<dbReference type="InterPro" id="IPR012312">
    <property type="entry name" value="Hemerythrin-like"/>
</dbReference>
<organism evidence="5 6">
    <name type="scientific">Shuttleworthella satelles DSM 14600</name>
    <dbReference type="NCBI Taxonomy" id="626523"/>
    <lineage>
        <taxon>Bacteria</taxon>
        <taxon>Bacillati</taxon>
        <taxon>Bacillota</taxon>
        <taxon>Clostridia</taxon>
        <taxon>Lachnospirales</taxon>
        <taxon>Lachnospiraceae</taxon>
        <taxon>Shuttleworthella</taxon>
    </lineage>
</organism>
<dbReference type="AlphaFoldDB" id="C4G9Q8"/>
<dbReference type="InterPro" id="IPR038062">
    <property type="entry name" value="ScdA-like_N_sf"/>
</dbReference>
<accession>C4G9Q8</accession>
<evidence type="ECO:0000259" key="4">
    <source>
        <dbReference type="Pfam" id="PF08984"/>
    </source>
</evidence>
<keyword evidence="6" id="KW-1185">Reference proteome</keyword>
<dbReference type="Pfam" id="PF08984">
    <property type="entry name" value="DUF1858"/>
    <property type="match status" value="1"/>
</dbReference>
<evidence type="ECO:0000256" key="1">
    <source>
        <dbReference type="SAM" id="MobiDB-lite"/>
    </source>
</evidence>
<dbReference type="Gene3D" id="1.10.3910.10">
    <property type="entry name" value="SP0561-like"/>
    <property type="match status" value="1"/>
</dbReference>
<evidence type="ECO:0000259" key="3">
    <source>
        <dbReference type="Pfam" id="PF04282"/>
    </source>
</evidence>
<protein>
    <submittedName>
        <fullName evidence="5">Hemerythrin HHE cation binding domain protein</fullName>
    </submittedName>
</protein>
<evidence type="ECO:0000313" key="5">
    <source>
        <dbReference type="EMBL" id="EEP29355.1"/>
    </source>
</evidence>
<dbReference type="Proteomes" id="UP000003494">
    <property type="component" value="Unassembled WGS sequence"/>
</dbReference>
<dbReference type="Pfam" id="PF04282">
    <property type="entry name" value="DUF438"/>
    <property type="match status" value="1"/>
</dbReference>
<feature type="compositionally biased region" description="Basic and acidic residues" evidence="1">
    <location>
        <begin position="104"/>
        <end position="128"/>
    </location>
</feature>
<dbReference type="InterPro" id="IPR015077">
    <property type="entry name" value="DUF1858"/>
</dbReference>
<dbReference type="EMBL" id="ACIP02000001">
    <property type="protein sequence ID" value="EEP29355.1"/>
    <property type="molecule type" value="Genomic_DNA"/>
</dbReference>
<dbReference type="Pfam" id="PF01814">
    <property type="entry name" value="Hemerythrin"/>
    <property type="match status" value="1"/>
</dbReference>
<feature type="domain" description="Hemerythrin-like" evidence="2">
    <location>
        <begin position="245"/>
        <end position="374"/>
    </location>
</feature>
<dbReference type="eggNOG" id="COG2461">
    <property type="taxonomic scope" value="Bacteria"/>
</dbReference>
<feature type="domain" description="DUF438" evidence="3">
    <location>
        <begin position="158"/>
        <end position="223"/>
    </location>
</feature>
<evidence type="ECO:0000313" key="6">
    <source>
        <dbReference type="Proteomes" id="UP000003494"/>
    </source>
</evidence>
<reference evidence="5" key="1">
    <citation type="submission" date="2009-04" db="EMBL/GenBank/DDBJ databases">
        <authorList>
            <person name="Weinstock G."/>
            <person name="Sodergren E."/>
            <person name="Clifton S."/>
            <person name="Fulton L."/>
            <person name="Fulton B."/>
            <person name="Courtney L."/>
            <person name="Fronick C."/>
            <person name="Harrison M."/>
            <person name="Strong C."/>
            <person name="Farmer C."/>
            <person name="Delahaunty K."/>
            <person name="Markovic C."/>
            <person name="Hall O."/>
            <person name="Minx P."/>
            <person name="Tomlinson C."/>
            <person name="Mitreva M."/>
            <person name="Nelson J."/>
            <person name="Hou S."/>
            <person name="Wollam A."/>
            <person name="Pepin K.H."/>
            <person name="Johnson M."/>
            <person name="Bhonagiri V."/>
            <person name="Nash W.E."/>
            <person name="Warren W."/>
            <person name="Chinwalla A."/>
            <person name="Mardis E.R."/>
            <person name="Wilson R.K."/>
        </authorList>
    </citation>
    <scope>NUCLEOTIDE SEQUENCE [LARGE SCALE GENOMIC DNA]</scope>
    <source>
        <strain evidence="5">DSM 14600</strain>
    </source>
</reference>
<dbReference type="STRING" id="626523.GCWU000342_00712"/>
<feature type="domain" description="DUF1858" evidence="4">
    <location>
        <begin position="28"/>
        <end position="85"/>
    </location>
</feature>
<comment type="caution">
    <text evidence="5">The sequence shown here is derived from an EMBL/GenBank/DDBJ whole genome shotgun (WGS) entry which is preliminary data.</text>
</comment>
<dbReference type="GO" id="GO:0005886">
    <property type="term" value="C:plasma membrane"/>
    <property type="evidence" value="ECO:0007669"/>
    <property type="project" value="TreeGrafter"/>
</dbReference>
<feature type="region of interest" description="Disordered" evidence="1">
    <location>
        <begin position="104"/>
        <end position="152"/>
    </location>
</feature>